<feature type="domain" description="HAMP" evidence="5">
    <location>
        <begin position="227"/>
        <end position="279"/>
    </location>
</feature>
<evidence type="ECO:0000259" key="5">
    <source>
        <dbReference type="PROSITE" id="PS50885"/>
    </source>
</evidence>
<dbReference type="RefSeq" id="WP_096360303.1">
    <property type="nucleotide sequence ID" value="NZ_AP014879.1"/>
</dbReference>
<dbReference type="KEGG" id="slim:SCL_1132"/>
<dbReference type="Gene3D" id="3.30.70.270">
    <property type="match status" value="1"/>
</dbReference>
<dbReference type="InParanoid" id="A0A1B4XF68"/>
<feature type="transmembrane region" description="Helical" evidence="4">
    <location>
        <begin position="29"/>
        <end position="51"/>
    </location>
</feature>
<feature type="transmembrane region" description="Helical" evidence="4">
    <location>
        <begin position="203"/>
        <end position="225"/>
    </location>
</feature>
<dbReference type="PROSITE" id="PS50885">
    <property type="entry name" value="HAMP"/>
    <property type="match status" value="1"/>
</dbReference>
<dbReference type="FunCoup" id="A0A1B4XF68">
    <property type="interactions" value="2"/>
</dbReference>
<dbReference type="SMART" id="SM00267">
    <property type="entry name" value="GGDEF"/>
    <property type="match status" value="1"/>
</dbReference>
<evidence type="ECO:0000259" key="6">
    <source>
        <dbReference type="PROSITE" id="PS50887"/>
    </source>
</evidence>
<evidence type="ECO:0000256" key="4">
    <source>
        <dbReference type="SAM" id="Phobius"/>
    </source>
</evidence>
<dbReference type="CDD" id="cd01949">
    <property type="entry name" value="GGDEF"/>
    <property type="match status" value="1"/>
</dbReference>
<dbReference type="PROSITE" id="PS50887">
    <property type="entry name" value="GGDEF"/>
    <property type="match status" value="1"/>
</dbReference>
<keyword evidence="4" id="KW-0472">Membrane</keyword>
<dbReference type="SMART" id="SM00304">
    <property type="entry name" value="HAMP"/>
    <property type="match status" value="1"/>
</dbReference>
<dbReference type="Proteomes" id="UP000243180">
    <property type="component" value="Chromosome"/>
</dbReference>
<dbReference type="EC" id="2.7.7.65" evidence="2"/>
<dbReference type="OrthoDB" id="9812260at2"/>
<dbReference type="InterPro" id="IPR050469">
    <property type="entry name" value="Diguanylate_Cyclase"/>
</dbReference>
<dbReference type="Gene3D" id="6.10.340.10">
    <property type="match status" value="1"/>
</dbReference>
<dbReference type="SUPFAM" id="SSF55073">
    <property type="entry name" value="Nucleotide cyclase"/>
    <property type="match status" value="1"/>
</dbReference>
<dbReference type="GO" id="GO:0007165">
    <property type="term" value="P:signal transduction"/>
    <property type="evidence" value="ECO:0007669"/>
    <property type="project" value="InterPro"/>
</dbReference>
<dbReference type="InterPro" id="IPR000160">
    <property type="entry name" value="GGDEF_dom"/>
</dbReference>
<dbReference type="PANTHER" id="PTHR45138">
    <property type="entry name" value="REGULATORY COMPONENTS OF SENSORY TRANSDUCTION SYSTEM"/>
    <property type="match status" value="1"/>
</dbReference>
<dbReference type="InterPro" id="IPR003660">
    <property type="entry name" value="HAMP_dom"/>
</dbReference>
<dbReference type="AlphaFoldDB" id="A0A1B4XF68"/>
<keyword evidence="4" id="KW-0812">Transmembrane</keyword>
<evidence type="ECO:0000256" key="3">
    <source>
        <dbReference type="ARBA" id="ARBA00034247"/>
    </source>
</evidence>
<evidence type="ECO:0000256" key="1">
    <source>
        <dbReference type="ARBA" id="ARBA00001946"/>
    </source>
</evidence>
<sequence length="447" mass="49646">MSDTRSGGTEDTATNPGASLRHKNRSLRVFFRSGAALFFLALITANAVMLFNLYKALRLTDEVVEHSIVEMHHAMRLQMSLAQAAMPPNDYLIHGDPKARDEFQAHATEVGRNFETLAPMTAMTDTQHQVLTAARRDWEHARVIGEAILKTASPVGNMKSAAKMEEFDKLIENIITRLNAIHHVAHTETEESHKILHDLKLEATTVVLVFLAAGLAIAVAGFVLLNRQLFPPLQDLSRGMRLFSEGRHGHRIGGNMPVELRELAEGFNAMAANLQAQHAELVKTSTHDALTGCLNHRQFTLDFDREFLRVSRYQGNLSLLMVDLDNFKSVNDTYGHPAGDRVLQKVAEAMNSQLRASDTLYRYGGEEFVILLPETDRHGALTVAESIRHKVATTAIIVDDNETVTITVSIGVACFPQDTKEQEDLLKKADQAVYAAKNNGRNRVCHL</sequence>
<evidence type="ECO:0000256" key="2">
    <source>
        <dbReference type="ARBA" id="ARBA00012528"/>
    </source>
</evidence>
<dbReference type="PANTHER" id="PTHR45138:SF9">
    <property type="entry name" value="DIGUANYLATE CYCLASE DGCM-RELATED"/>
    <property type="match status" value="1"/>
</dbReference>
<dbReference type="CDD" id="cd06225">
    <property type="entry name" value="HAMP"/>
    <property type="match status" value="1"/>
</dbReference>
<dbReference type="Pfam" id="PF00672">
    <property type="entry name" value="HAMP"/>
    <property type="match status" value="1"/>
</dbReference>
<gene>
    <name evidence="7" type="ORF">SCL_1132</name>
</gene>
<feature type="domain" description="GGDEF" evidence="6">
    <location>
        <begin position="315"/>
        <end position="447"/>
    </location>
</feature>
<dbReference type="NCBIfam" id="TIGR00254">
    <property type="entry name" value="GGDEF"/>
    <property type="match status" value="1"/>
</dbReference>
<dbReference type="EMBL" id="AP014879">
    <property type="protein sequence ID" value="BAV33445.1"/>
    <property type="molecule type" value="Genomic_DNA"/>
</dbReference>
<dbReference type="InterPro" id="IPR043128">
    <property type="entry name" value="Rev_trsase/Diguanyl_cyclase"/>
</dbReference>
<reference evidence="7 8" key="1">
    <citation type="submission" date="2015-05" db="EMBL/GenBank/DDBJ databases">
        <title>Complete genome sequence of a sulfur-oxidizing gammaproteobacterium strain HA5.</title>
        <authorList>
            <person name="Miura A."/>
            <person name="Kojima H."/>
            <person name="Fukui M."/>
        </authorList>
    </citation>
    <scope>NUCLEOTIDE SEQUENCE [LARGE SCALE GENOMIC DNA]</scope>
    <source>
        <strain evidence="7 8">HA5</strain>
    </source>
</reference>
<dbReference type="GO" id="GO:0052621">
    <property type="term" value="F:diguanylate cyclase activity"/>
    <property type="evidence" value="ECO:0007669"/>
    <property type="project" value="UniProtKB-EC"/>
</dbReference>
<evidence type="ECO:0000313" key="7">
    <source>
        <dbReference type="EMBL" id="BAV33445.1"/>
    </source>
</evidence>
<comment type="cofactor">
    <cofactor evidence="1">
        <name>Mg(2+)</name>
        <dbReference type="ChEBI" id="CHEBI:18420"/>
    </cofactor>
</comment>
<protein>
    <recommendedName>
        <fullName evidence="2">diguanylate cyclase</fullName>
        <ecNumber evidence="2">2.7.7.65</ecNumber>
    </recommendedName>
</protein>
<comment type="catalytic activity">
    <reaction evidence="3">
        <text>2 GTP = 3',3'-c-di-GMP + 2 diphosphate</text>
        <dbReference type="Rhea" id="RHEA:24898"/>
        <dbReference type="ChEBI" id="CHEBI:33019"/>
        <dbReference type="ChEBI" id="CHEBI:37565"/>
        <dbReference type="ChEBI" id="CHEBI:58805"/>
        <dbReference type="EC" id="2.7.7.65"/>
    </reaction>
</comment>
<organism evidence="7 8">
    <name type="scientific">Sulfuricaulis limicola</name>
    <dbReference type="NCBI Taxonomy" id="1620215"/>
    <lineage>
        <taxon>Bacteria</taxon>
        <taxon>Pseudomonadati</taxon>
        <taxon>Pseudomonadota</taxon>
        <taxon>Gammaproteobacteria</taxon>
        <taxon>Acidiferrobacterales</taxon>
        <taxon>Acidiferrobacteraceae</taxon>
        <taxon>Sulfuricaulis</taxon>
    </lineage>
</organism>
<dbReference type="GO" id="GO:0016020">
    <property type="term" value="C:membrane"/>
    <property type="evidence" value="ECO:0007669"/>
    <property type="project" value="InterPro"/>
</dbReference>
<accession>A0A1B4XF68</accession>
<dbReference type="InterPro" id="IPR029787">
    <property type="entry name" value="Nucleotide_cyclase"/>
</dbReference>
<name>A0A1B4XF68_9GAMM</name>
<dbReference type="FunFam" id="3.30.70.270:FF:000001">
    <property type="entry name" value="Diguanylate cyclase domain protein"/>
    <property type="match status" value="1"/>
</dbReference>
<dbReference type="Pfam" id="PF00990">
    <property type="entry name" value="GGDEF"/>
    <property type="match status" value="1"/>
</dbReference>
<proteinExistence type="predicted"/>
<keyword evidence="8" id="KW-1185">Reference proteome</keyword>
<keyword evidence="4" id="KW-1133">Transmembrane helix</keyword>
<evidence type="ECO:0000313" key="8">
    <source>
        <dbReference type="Proteomes" id="UP000243180"/>
    </source>
</evidence>